<keyword evidence="3" id="KW-1185">Reference proteome</keyword>
<dbReference type="EMBL" id="QHLZ01000016">
    <property type="protein sequence ID" value="PXA64061.1"/>
    <property type="molecule type" value="Genomic_DNA"/>
</dbReference>
<evidence type="ECO:0000313" key="2">
    <source>
        <dbReference type="EMBL" id="PXA64061.1"/>
    </source>
</evidence>
<feature type="transmembrane region" description="Helical" evidence="1">
    <location>
        <begin position="211"/>
        <end position="229"/>
    </location>
</feature>
<feature type="transmembrane region" description="Helical" evidence="1">
    <location>
        <begin position="39"/>
        <end position="65"/>
    </location>
</feature>
<name>A0A2V3DN36_9MICC</name>
<gene>
    <name evidence="2" type="ORF">CVS29_16965</name>
</gene>
<feature type="transmembrane region" description="Helical" evidence="1">
    <location>
        <begin position="93"/>
        <end position="115"/>
    </location>
</feature>
<dbReference type="AlphaFoldDB" id="A0A2V3DN36"/>
<reference evidence="2 3" key="1">
    <citation type="submission" date="2018-05" db="EMBL/GenBank/DDBJ databases">
        <title>Genetic diversity of glacier-inhabiting Cryobacterium bacteria in China and description of Cryobacterium mengkeensis sp. nov. and Arthrobacter glacialis sp. nov.</title>
        <authorList>
            <person name="Liu Q."/>
            <person name="Xin Y.-H."/>
        </authorList>
    </citation>
    <scope>NUCLEOTIDE SEQUENCE [LARGE SCALE GENOMIC DNA]</scope>
    <source>
        <strain evidence="2 3">GP3</strain>
    </source>
</reference>
<keyword evidence="1" id="KW-0812">Transmembrane</keyword>
<evidence type="ECO:0000256" key="1">
    <source>
        <dbReference type="SAM" id="Phobius"/>
    </source>
</evidence>
<keyword evidence="1" id="KW-0472">Membrane</keyword>
<protein>
    <submittedName>
        <fullName evidence="2">Uncharacterized protein</fullName>
    </submittedName>
</protein>
<keyword evidence="1" id="KW-1133">Transmembrane helix</keyword>
<feature type="transmembrane region" description="Helical" evidence="1">
    <location>
        <begin position="122"/>
        <end position="143"/>
    </location>
</feature>
<organism evidence="2 3">
    <name type="scientific">Arthrobacter psychrochitiniphilus</name>
    <dbReference type="NCBI Taxonomy" id="291045"/>
    <lineage>
        <taxon>Bacteria</taxon>
        <taxon>Bacillati</taxon>
        <taxon>Actinomycetota</taxon>
        <taxon>Actinomycetes</taxon>
        <taxon>Micrococcales</taxon>
        <taxon>Micrococcaceae</taxon>
        <taxon>Arthrobacter</taxon>
    </lineage>
</organism>
<proteinExistence type="predicted"/>
<comment type="caution">
    <text evidence="2">The sequence shown here is derived from an EMBL/GenBank/DDBJ whole genome shotgun (WGS) entry which is preliminary data.</text>
</comment>
<evidence type="ECO:0000313" key="3">
    <source>
        <dbReference type="Proteomes" id="UP000246303"/>
    </source>
</evidence>
<accession>A0A2V3DN36</accession>
<feature type="transmembrane region" description="Helical" evidence="1">
    <location>
        <begin position="155"/>
        <end position="176"/>
    </location>
</feature>
<dbReference type="Proteomes" id="UP000246303">
    <property type="component" value="Unassembled WGS sequence"/>
</dbReference>
<sequence length="237" mass="25940">MIWRLEWQEELGQPTRLNSRSTESGKLAMLRRYLTYDRLIVRFLSLLAVVAVAFVAVWGASYWLLPEGLLMGRTGAHALAGTGLAGGSVWLEWIRILSLNLALAAVFMVSGNLIITKRGYPFGYVSVVLVGVIFAVAVGTNSFTIPMPVRMPPSLAILGSSGAYEIMAYVLAVAATTSIGRWRIRRWWAIHGTTERVRLVKDRSTITERNLGVVLAFVVLAAACAWEAVQISADLSS</sequence>